<dbReference type="EMBL" id="JAHOEP010000031">
    <property type="protein sequence ID" value="MBV3408935.1"/>
    <property type="molecule type" value="Genomic_DNA"/>
</dbReference>
<reference evidence="1" key="1">
    <citation type="submission" date="2021-06" db="EMBL/GenBank/DDBJ databases">
        <title>Collection of gut derived symbiotic bacterial strains cultured from healthy donors.</title>
        <authorList>
            <person name="Lin H."/>
            <person name="Littmann E."/>
            <person name="Pamer E.G."/>
        </authorList>
    </citation>
    <scope>NUCLEOTIDE SEQUENCE</scope>
    <source>
        <strain evidence="1">MSK.21.60</strain>
    </source>
</reference>
<gene>
    <name evidence="1" type="ORF">KSW80_11070</name>
</gene>
<organism evidence="1 2">
    <name type="scientific">Segatella copri</name>
    <dbReference type="NCBI Taxonomy" id="165179"/>
    <lineage>
        <taxon>Bacteria</taxon>
        <taxon>Pseudomonadati</taxon>
        <taxon>Bacteroidota</taxon>
        <taxon>Bacteroidia</taxon>
        <taxon>Bacteroidales</taxon>
        <taxon>Prevotellaceae</taxon>
        <taxon>Segatella</taxon>
    </lineage>
</organism>
<sequence length="191" mass="21976">MEDLEKKKLEQERAELDRLIGKGVTFEVDDVRFKVEKRFFGLWKKRIPETYKRKFTIKEPTLGTLDRMSREWVEMAIDEEKLKSTEGMRAARALATAHSLRCARVIALAVLGSDYEIAIPGNNGSIRYVEDTKRLGDLTRLFSRRIKPSTLHHLVSIIDTMCNLGDFCNSIRLMSTDRTTTPIRIEEEAAV</sequence>
<dbReference type="AlphaFoldDB" id="A0AAW4ND19"/>
<name>A0AAW4ND19_9BACT</name>
<proteinExistence type="predicted"/>
<accession>A0AAW4ND19</accession>
<protein>
    <submittedName>
        <fullName evidence="1">Uncharacterized protein</fullName>
    </submittedName>
</protein>
<dbReference type="Proteomes" id="UP001196316">
    <property type="component" value="Unassembled WGS sequence"/>
</dbReference>
<evidence type="ECO:0000313" key="2">
    <source>
        <dbReference type="Proteomes" id="UP001196316"/>
    </source>
</evidence>
<comment type="caution">
    <text evidence="1">The sequence shown here is derived from an EMBL/GenBank/DDBJ whole genome shotgun (WGS) entry which is preliminary data.</text>
</comment>
<evidence type="ECO:0000313" key="1">
    <source>
        <dbReference type="EMBL" id="MBV3408935.1"/>
    </source>
</evidence>
<dbReference type="RefSeq" id="WP_217326871.1">
    <property type="nucleotide sequence ID" value="NZ_JAHOEK010000030.1"/>
</dbReference>